<dbReference type="SUPFAM" id="SSF51658">
    <property type="entry name" value="Xylose isomerase-like"/>
    <property type="match status" value="1"/>
</dbReference>
<dbReference type="InterPro" id="IPR036237">
    <property type="entry name" value="Xyl_isomerase-like_sf"/>
</dbReference>
<sequence length="268" mass="30349">MKFGCHGYTWQLSYETQSDNLPHILDVIAGGGFKGLDTQVAMLGRFYNHPTLLKEELQKRNLELAALTLSLHWLHKGETDEEQSTADYFIEYLRHFPGALLNVVQMPGSNRDELQTRQRNVLDCVNAIAKRAADQDIVTAFHPNSPPGSVFRNEEDYKVMFDGLDTDVIGYTPDAGHIACGGMDVAEIFETYRPLIKHVHFKDASADYVWKAMGEGVIDFPRIVRHLRNTDYNGWIMVEEESEKAVADPDGAMMENSRYVKEQLIPIA</sequence>
<evidence type="ECO:0000259" key="1">
    <source>
        <dbReference type="Pfam" id="PF01261"/>
    </source>
</evidence>
<dbReference type="InterPro" id="IPR050312">
    <property type="entry name" value="IolE/XylAMocC-like"/>
</dbReference>
<dbReference type="Proteomes" id="UP000252415">
    <property type="component" value="Unassembled WGS sequence"/>
</dbReference>
<protein>
    <submittedName>
        <fullName evidence="2">Inosose dehydratase</fullName>
    </submittedName>
</protein>
<feature type="domain" description="Xylose isomerase-like TIM barrel" evidence="1">
    <location>
        <begin position="42"/>
        <end position="261"/>
    </location>
</feature>
<dbReference type="EMBL" id="QPJD01000008">
    <property type="protein sequence ID" value="RCW47527.1"/>
    <property type="molecule type" value="Genomic_DNA"/>
</dbReference>
<proteinExistence type="predicted"/>
<reference evidence="2 3" key="1">
    <citation type="submission" date="2018-07" db="EMBL/GenBank/DDBJ databases">
        <title>Genomic Encyclopedia of Type Strains, Phase III (KMG-III): the genomes of soil and plant-associated and newly described type strains.</title>
        <authorList>
            <person name="Whitman W."/>
        </authorList>
    </citation>
    <scope>NUCLEOTIDE SEQUENCE [LARGE SCALE GENOMIC DNA]</scope>
    <source>
        <strain evidence="2 3">CECT 7506</strain>
    </source>
</reference>
<evidence type="ECO:0000313" key="2">
    <source>
        <dbReference type="EMBL" id="RCW47527.1"/>
    </source>
</evidence>
<dbReference type="InterPro" id="IPR013022">
    <property type="entry name" value="Xyl_isomerase-like_TIM-brl"/>
</dbReference>
<dbReference type="PANTHER" id="PTHR12110:SF41">
    <property type="entry name" value="INOSOSE DEHYDRATASE"/>
    <property type="match status" value="1"/>
</dbReference>
<dbReference type="Pfam" id="PF01261">
    <property type="entry name" value="AP_endonuc_2"/>
    <property type="match status" value="1"/>
</dbReference>
<evidence type="ECO:0000313" key="3">
    <source>
        <dbReference type="Proteomes" id="UP000252415"/>
    </source>
</evidence>
<dbReference type="Gene3D" id="3.20.20.150">
    <property type="entry name" value="Divalent-metal-dependent TIM barrel enzymes"/>
    <property type="match status" value="1"/>
</dbReference>
<comment type="caution">
    <text evidence="2">The sequence shown here is derived from an EMBL/GenBank/DDBJ whole genome shotgun (WGS) entry which is preliminary data.</text>
</comment>
<accession>A0A368W471</accession>
<gene>
    <name evidence="2" type="ORF">DFP97_108142</name>
</gene>
<dbReference type="PANTHER" id="PTHR12110">
    <property type="entry name" value="HYDROXYPYRUVATE ISOMERASE"/>
    <property type="match status" value="1"/>
</dbReference>
<organism evidence="2 3">
    <name type="scientific">Paenibacillus prosopidis</name>
    <dbReference type="NCBI Taxonomy" id="630520"/>
    <lineage>
        <taxon>Bacteria</taxon>
        <taxon>Bacillati</taxon>
        <taxon>Bacillota</taxon>
        <taxon>Bacilli</taxon>
        <taxon>Bacillales</taxon>
        <taxon>Paenibacillaceae</taxon>
        <taxon>Paenibacillus</taxon>
    </lineage>
</organism>
<name>A0A368W471_9BACL</name>
<dbReference type="AlphaFoldDB" id="A0A368W471"/>
<keyword evidence="3" id="KW-1185">Reference proteome</keyword>